<gene>
    <name evidence="1" type="ORF">ACFFN1_07970</name>
</gene>
<name>A0ABV5X1M0_9MICO</name>
<proteinExistence type="predicted"/>
<dbReference type="RefSeq" id="WP_376840152.1">
    <property type="nucleotide sequence ID" value="NZ_JBHMAU010000052.1"/>
</dbReference>
<dbReference type="EMBL" id="JBHMAU010000052">
    <property type="protein sequence ID" value="MFB9776339.1"/>
    <property type="molecule type" value="Genomic_DNA"/>
</dbReference>
<evidence type="ECO:0008006" key="3">
    <source>
        <dbReference type="Google" id="ProtNLM"/>
    </source>
</evidence>
<evidence type="ECO:0000313" key="2">
    <source>
        <dbReference type="Proteomes" id="UP001589707"/>
    </source>
</evidence>
<accession>A0ABV5X1M0</accession>
<keyword evidence="2" id="KW-1185">Reference proteome</keyword>
<sequence length="112" mass="12697">MAEKKKVADSRPIDINLSSIELGAEARPYLFAFKGERFETIDIADLMPDDVMKAYRDMNRGDLWAMVRLLLPKNDFARFKDLSPTIWQLKAIGDAIGPVMQELFGSPEGFTE</sequence>
<organism evidence="1 2">
    <name type="scientific">Brevibacterium otitidis</name>
    <dbReference type="NCBI Taxonomy" id="53364"/>
    <lineage>
        <taxon>Bacteria</taxon>
        <taxon>Bacillati</taxon>
        <taxon>Actinomycetota</taxon>
        <taxon>Actinomycetes</taxon>
        <taxon>Micrococcales</taxon>
        <taxon>Brevibacteriaceae</taxon>
        <taxon>Brevibacterium</taxon>
    </lineage>
</organism>
<reference evidence="1 2" key="1">
    <citation type="submission" date="2024-09" db="EMBL/GenBank/DDBJ databases">
        <authorList>
            <person name="Sun Q."/>
            <person name="Mori K."/>
        </authorList>
    </citation>
    <scope>NUCLEOTIDE SEQUENCE [LARGE SCALE GENOMIC DNA]</scope>
    <source>
        <strain evidence="1 2">JCM 11683</strain>
    </source>
</reference>
<dbReference type="Proteomes" id="UP001589707">
    <property type="component" value="Unassembled WGS sequence"/>
</dbReference>
<comment type="caution">
    <text evidence="1">The sequence shown here is derived from an EMBL/GenBank/DDBJ whole genome shotgun (WGS) entry which is preliminary data.</text>
</comment>
<evidence type="ECO:0000313" key="1">
    <source>
        <dbReference type="EMBL" id="MFB9776339.1"/>
    </source>
</evidence>
<protein>
    <recommendedName>
        <fullName evidence="3">Phage tail assembly chaperone protein, E, or 41 or 14</fullName>
    </recommendedName>
</protein>